<evidence type="ECO:0000313" key="2">
    <source>
        <dbReference type="EMBL" id="GLI28358.1"/>
    </source>
</evidence>
<sequence length="309" mass="33896">MTTAIEIFRSTDGVVTIELRTDGERMWVSQAQIQQLFGIDQSGVSRHIRNVFRDSEVDSESNMQKVHIAGSDKPVTLYGLDVVLSVGYRVNSSRAIEFRRWATDVLKRYLLEGVATNDARLRELGTLVEVLSRSSDRLVAGVAEVVARYLPSLRTLRDYDEGAIAPAPGDAPTWVLGYEEARAVIDEVGAEFPDDTLFGGERGDALRGVVETIYQGFGGVELYPTVQEKAANLLYLIVKDHPLTDGNKRSAAALFVHFLARNGQLDERGVPRISNNALAAITLMVAMSDPKEKELMVALLVSMLAGEVA</sequence>
<dbReference type="PANTHER" id="PTHR35810">
    <property type="entry name" value="CYTOPLASMIC PROTEIN-RELATED"/>
    <property type="match status" value="1"/>
</dbReference>
<feature type="domain" description="Fido" evidence="1">
    <location>
        <begin position="176"/>
        <end position="302"/>
    </location>
</feature>
<dbReference type="SUPFAM" id="SSF140931">
    <property type="entry name" value="Fic-like"/>
    <property type="match status" value="1"/>
</dbReference>
<dbReference type="InterPro" id="IPR036597">
    <property type="entry name" value="Fido-like_dom_sf"/>
</dbReference>
<dbReference type="InterPro" id="IPR003812">
    <property type="entry name" value="Fido"/>
</dbReference>
<comment type="caution">
    <text evidence="2">The sequence shown here is derived from an EMBL/GenBank/DDBJ whole genome shotgun (WGS) entry which is preliminary data.</text>
</comment>
<keyword evidence="3" id="KW-1185">Reference proteome</keyword>
<dbReference type="EMBL" id="BSDP01000001">
    <property type="protein sequence ID" value="GLI28358.1"/>
    <property type="molecule type" value="Genomic_DNA"/>
</dbReference>
<dbReference type="Proteomes" id="UP001144396">
    <property type="component" value="Unassembled WGS sequence"/>
</dbReference>
<dbReference type="AlphaFoldDB" id="A0A9W6D2G1"/>
<evidence type="ECO:0000313" key="3">
    <source>
        <dbReference type="Proteomes" id="UP001144396"/>
    </source>
</evidence>
<dbReference type="Pfam" id="PF02661">
    <property type="entry name" value="Fic"/>
    <property type="match status" value="1"/>
</dbReference>
<dbReference type="Pfam" id="PF13310">
    <property type="entry name" value="Virulence_RhuM"/>
    <property type="match status" value="1"/>
</dbReference>
<dbReference type="RefSeq" id="WP_281885663.1">
    <property type="nucleotide sequence ID" value="NZ_BSDP01000001.1"/>
</dbReference>
<proteinExistence type="predicted"/>
<dbReference type="Gene3D" id="1.20.120.1870">
    <property type="entry name" value="Fic/DOC protein, Fido domain"/>
    <property type="match status" value="1"/>
</dbReference>
<protein>
    <submittedName>
        <fullName evidence="2">Cytochrome c</fullName>
    </submittedName>
</protein>
<evidence type="ECO:0000259" key="1">
    <source>
        <dbReference type="PROSITE" id="PS51459"/>
    </source>
</evidence>
<dbReference type="PANTHER" id="PTHR35810:SF1">
    <property type="entry name" value="CYTOPLASMIC PROTEIN"/>
    <property type="match status" value="1"/>
</dbReference>
<reference evidence="2" key="1">
    <citation type="submission" date="2022-12" db="EMBL/GenBank/DDBJ databases">
        <title>Reference genome sequencing for broad-spectrum identification of bacterial and archaeal isolates by mass spectrometry.</title>
        <authorList>
            <person name="Sekiguchi Y."/>
            <person name="Tourlousse D.M."/>
        </authorList>
    </citation>
    <scope>NUCLEOTIDE SEQUENCE</scope>
    <source>
        <strain evidence="2">14</strain>
    </source>
</reference>
<name>A0A9W6D2G1_9MICO</name>
<gene>
    <name evidence="2" type="ORF">ARHIZOSPH14_26000</name>
</gene>
<dbReference type="InterPro" id="IPR053737">
    <property type="entry name" value="Type_II_TA_Toxin"/>
</dbReference>
<dbReference type="PROSITE" id="PS51459">
    <property type="entry name" value="FIDO"/>
    <property type="match status" value="1"/>
</dbReference>
<organism evidence="2 3">
    <name type="scientific">Agromyces rhizosphaerae</name>
    <dbReference type="NCBI Taxonomy" id="88374"/>
    <lineage>
        <taxon>Bacteria</taxon>
        <taxon>Bacillati</taxon>
        <taxon>Actinomycetota</taxon>
        <taxon>Actinomycetes</taxon>
        <taxon>Micrococcales</taxon>
        <taxon>Microbacteriaceae</taxon>
        <taxon>Agromyces</taxon>
    </lineage>
</organism>
<dbReference type="InterPro" id="IPR011204">
    <property type="entry name" value="Virulence_RhuM-like"/>
</dbReference>
<accession>A0A9W6D2G1</accession>